<evidence type="ECO:0000259" key="3">
    <source>
        <dbReference type="Pfam" id="PF17289"/>
    </source>
</evidence>
<dbReference type="InterPro" id="IPR035421">
    <property type="entry name" value="Terminase_6C"/>
</dbReference>
<dbReference type="Proteomes" id="UP000255265">
    <property type="component" value="Unassembled WGS sequence"/>
</dbReference>
<dbReference type="AlphaFoldDB" id="A0A370F888"/>
<dbReference type="Gene3D" id="3.40.50.300">
    <property type="entry name" value="P-loop containing nucleotide triphosphate hydrolases"/>
    <property type="match status" value="1"/>
</dbReference>
<reference evidence="4 5" key="1">
    <citation type="submission" date="2018-07" db="EMBL/GenBank/DDBJ databases">
        <title>Genomic Encyclopedia of Type Strains, Phase IV (KMG-IV): sequencing the most valuable type-strain genomes for metagenomic binning, comparative biology and taxonomic classification.</title>
        <authorList>
            <person name="Goeker M."/>
        </authorList>
    </citation>
    <scope>NUCLEOTIDE SEQUENCE [LARGE SCALE GENOMIC DNA]</scope>
    <source>
        <strain evidence="4 5">DSM 21352</strain>
    </source>
</reference>
<feature type="domain" description="Terminase large subunit gp17-like C-terminal" evidence="3">
    <location>
        <begin position="450"/>
        <end position="608"/>
    </location>
</feature>
<dbReference type="InterPro" id="IPR027417">
    <property type="entry name" value="P-loop_NTPase"/>
</dbReference>
<evidence type="ECO:0000313" key="5">
    <source>
        <dbReference type="Proteomes" id="UP000255265"/>
    </source>
</evidence>
<evidence type="ECO:0000313" key="4">
    <source>
        <dbReference type="EMBL" id="RDI20747.1"/>
    </source>
</evidence>
<dbReference type="Pfam" id="PF17289">
    <property type="entry name" value="Terminase_6C"/>
    <property type="match status" value="1"/>
</dbReference>
<gene>
    <name evidence="4" type="ORF">DFR41_110155</name>
</gene>
<evidence type="ECO:0000256" key="1">
    <source>
        <dbReference type="ARBA" id="ARBA00022612"/>
    </source>
</evidence>
<accession>A0A370F888</accession>
<keyword evidence="1" id="KW-1188">Viral release from host cell</keyword>
<comment type="caution">
    <text evidence="4">The sequence shown here is derived from an EMBL/GenBank/DDBJ whole genome shotgun (WGS) entry which is preliminary data.</text>
</comment>
<proteinExistence type="predicted"/>
<feature type="domain" description="Terminase ATPase subunit N-terminal" evidence="2">
    <location>
        <begin position="50"/>
        <end position="105"/>
    </location>
</feature>
<dbReference type="OrthoDB" id="8553810at2"/>
<sequence>MHTPQGESTARRAKGSSIEKAAGAAVAAGSVAAALSDQIATGGSNPQGRRTHARFLYFQGWRCKQIAEFLQLPPSTVYGWKDAERWDEAAPLERVNGALEMRLVQLVLKDQKTGGDFKEIDLLGRQLERTARVERYQHTGKEGDLNPAIAERTRAMNAAPRKRGRNEFTAEQLEQLEALLLEQNYPFHQTWYENQRQRLRMLLKSRQIGATFYFAHEALLSAAKEGRNKLFLSASKAQAHQFRSYIVDFAKQVGVELRGENIKLWNGAELIFLGTNAMTAQSYHGDFYFDEFFWVPRFKVINKLASAMAAHKHWRKTYFSTPSAMSHEAYPFWTGEDRNKGKAKKDHVRIDTSHKALSGGVLCADRKWRHIVTVADAAAAGFDLFDIEELRQEYTAEEFANLFMCEFIDDSASLFSLAEMQACMVDSWEEWAADFKPLALRPFGHEPVVVGYDPSDTGDAAALVVLALPRAPGDPFRVLHREQFKGADFEAQAEAIRRVTQQYNVVHIGIDATGMGEGVHQIVAKFFPNARAYKYSPEVKARLVLKAKQVISKGRLQFDVGMTDLAAAFMAIRKTLTASGRSVTYDAGRSQEAGHADLAWATMHALDYETLAGDVVGGRSFMEIFE</sequence>
<protein>
    <submittedName>
        <fullName evidence="4">Uncharacterized protein YjcR</fullName>
    </submittedName>
</protein>
<evidence type="ECO:0000259" key="2">
    <source>
        <dbReference type="Pfam" id="PF06056"/>
    </source>
</evidence>
<dbReference type="Pfam" id="PF06056">
    <property type="entry name" value="Terminase_5"/>
    <property type="match status" value="1"/>
</dbReference>
<keyword evidence="5" id="KW-1185">Reference proteome</keyword>
<dbReference type="EMBL" id="QQAV01000010">
    <property type="protein sequence ID" value="RDI20747.1"/>
    <property type="molecule type" value="Genomic_DNA"/>
</dbReference>
<name>A0A370F888_9BURK</name>
<dbReference type="InterPro" id="IPR010332">
    <property type="entry name" value="ATPase_terminase-su_N"/>
</dbReference>
<dbReference type="RefSeq" id="WP_114804255.1">
    <property type="nucleotide sequence ID" value="NZ_QQAV01000010.1"/>
</dbReference>
<organism evidence="4 5">
    <name type="scientific">Pseudacidovorax intermedius</name>
    <dbReference type="NCBI Taxonomy" id="433924"/>
    <lineage>
        <taxon>Bacteria</taxon>
        <taxon>Pseudomonadati</taxon>
        <taxon>Pseudomonadota</taxon>
        <taxon>Betaproteobacteria</taxon>
        <taxon>Burkholderiales</taxon>
        <taxon>Comamonadaceae</taxon>
        <taxon>Pseudacidovorax</taxon>
    </lineage>
</organism>
<dbReference type="Gene3D" id="3.30.420.240">
    <property type="match status" value="1"/>
</dbReference>
<dbReference type="Pfam" id="PF03237">
    <property type="entry name" value="Terminase_6N"/>
    <property type="match status" value="1"/>
</dbReference>